<dbReference type="GO" id="GO:0005938">
    <property type="term" value="C:cell cortex"/>
    <property type="evidence" value="ECO:0007669"/>
    <property type="project" value="UniProtKB-SubCell"/>
</dbReference>
<feature type="compositionally biased region" description="Pro residues" evidence="16">
    <location>
        <begin position="352"/>
        <end position="362"/>
    </location>
</feature>
<evidence type="ECO:0000256" key="7">
    <source>
        <dbReference type="ARBA" id="ARBA00022490"/>
    </source>
</evidence>
<dbReference type="Gene3D" id="1.20.1270.60">
    <property type="entry name" value="Arfaptin homology (AH) domain/BAR domain"/>
    <property type="match status" value="1"/>
</dbReference>
<feature type="domain" description="REM-1" evidence="19">
    <location>
        <begin position="413"/>
        <end position="490"/>
    </location>
</feature>
<dbReference type="PANTHER" id="PTHR15735">
    <property type="entry name" value="FCH AND DOUBLE SH3 DOMAINS PROTEIN"/>
    <property type="match status" value="1"/>
</dbReference>
<dbReference type="GeneTree" id="ENSGT00950000183047"/>
<evidence type="ECO:0000256" key="6">
    <source>
        <dbReference type="ARBA" id="ARBA00022475"/>
    </source>
</evidence>
<dbReference type="SMART" id="SM00326">
    <property type="entry name" value="SH3"/>
    <property type="match status" value="1"/>
</dbReference>
<dbReference type="PROSITE" id="PS50002">
    <property type="entry name" value="SH3"/>
    <property type="match status" value="1"/>
</dbReference>
<keyword evidence="8" id="KW-0254">Endocytosis</keyword>
<feature type="domain" description="F-BAR" evidence="18">
    <location>
        <begin position="16"/>
        <end position="281"/>
    </location>
</feature>
<dbReference type="GO" id="GO:0007165">
    <property type="term" value="P:signal transduction"/>
    <property type="evidence" value="ECO:0007669"/>
    <property type="project" value="InterPro"/>
</dbReference>
<protein>
    <recommendedName>
        <fullName evidence="22">Formin-binding protein 1-like</fullName>
    </recommendedName>
</protein>
<keyword evidence="9 14" id="KW-0175">Coiled coil</keyword>
<dbReference type="SMART" id="SM00055">
    <property type="entry name" value="FCH"/>
    <property type="match status" value="1"/>
</dbReference>
<dbReference type="Proteomes" id="UP000694402">
    <property type="component" value="Unassembled WGS sequence"/>
</dbReference>
<organism evidence="20 21">
    <name type="scientific">Oncorhynchus tshawytscha</name>
    <name type="common">Chinook salmon</name>
    <name type="synonym">Salmo tshawytscha</name>
    <dbReference type="NCBI Taxonomy" id="74940"/>
    <lineage>
        <taxon>Eukaryota</taxon>
        <taxon>Metazoa</taxon>
        <taxon>Chordata</taxon>
        <taxon>Craniata</taxon>
        <taxon>Vertebrata</taxon>
        <taxon>Euteleostomi</taxon>
        <taxon>Actinopterygii</taxon>
        <taxon>Neopterygii</taxon>
        <taxon>Teleostei</taxon>
        <taxon>Protacanthopterygii</taxon>
        <taxon>Salmoniformes</taxon>
        <taxon>Salmonidae</taxon>
        <taxon>Salmoninae</taxon>
        <taxon>Oncorhynchus</taxon>
    </lineage>
</organism>
<evidence type="ECO:0000256" key="8">
    <source>
        <dbReference type="ARBA" id="ARBA00022583"/>
    </source>
</evidence>
<dbReference type="InterPro" id="IPR001060">
    <property type="entry name" value="FCH_dom"/>
</dbReference>
<dbReference type="InterPro" id="IPR037449">
    <property type="entry name" value="FNBP1_F-BAR"/>
</dbReference>
<reference evidence="20" key="2">
    <citation type="submission" date="2025-09" db="UniProtKB">
        <authorList>
            <consortium name="Ensembl"/>
        </authorList>
    </citation>
    <scope>IDENTIFICATION</scope>
</reference>
<dbReference type="PROSITE" id="PS51860">
    <property type="entry name" value="REM_1"/>
    <property type="match status" value="1"/>
</dbReference>
<evidence type="ECO:0000256" key="13">
    <source>
        <dbReference type="PROSITE-ProRule" id="PRU00192"/>
    </source>
</evidence>
<dbReference type="Pfam" id="PF25610">
    <property type="entry name" value="HR1_TOCA"/>
    <property type="match status" value="1"/>
</dbReference>
<comment type="similarity">
    <text evidence="4">Belongs to the FNBP1 family.</text>
</comment>
<proteinExistence type="inferred from homology"/>
<dbReference type="Pfam" id="PF00611">
    <property type="entry name" value="FCH"/>
    <property type="match status" value="1"/>
</dbReference>
<feature type="region of interest" description="Disordered" evidence="16">
    <location>
        <begin position="400"/>
        <end position="419"/>
    </location>
</feature>
<keyword evidence="10" id="KW-0446">Lipid-binding</keyword>
<dbReference type="GO" id="GO:0008289">
    <property type="term" value="F:lipid binding"/>
    <property type="evidence" value="ECO:0007669"/>
    <property type="project" value="UniProtKB-KW"/>
</dbReference>
<dbReference type="FunFam" id="2.30.30.40:FF:000017">
    <property type="entry name" value="Formin-binding protein 1-like isoform 1"/>
    <property type="match status" value="1"/>
</dbReference>
<evidence type="ECO:0008006" key="22">
    <source>
        <dbReference type="Google" id="ProtNLM"/>
    </source>
</evidence>
<dbReference type="CDD" id="cd07676">
    <property type="entry name" value="F-BAR_FBP17"/>
    <property type="match status" value="1"/>
</dbReference>
<evidence type="ECO:0000256" key="14">
    <source>
        <dbReference type="PROSITE-ProRule" id="PRU01077"/>
    </source>
</evidence>
<dbReference type="PROSITE" id="PS51741">
    <property type="entry name" value="F_BAR"/>
    <property type="match status" value="1"/>
</dbReference>
<evidence type="ECO:0000259" key="17">
    <source>
        <dbReference type="PROSITE" id="PS50002"/>
    </source>
</evidence>
<evidence type="ECO:0000259" key="19">
    <source>
        <dbReference type="PROSITE" id="PS51860"/>
    </source>
</evidence>
<dbReference type="CDD" id="cd12071">
    <property type="entry name" value="SH3_FBP17"/>
    <property type="match status" value="1"/>
</dbReference>
<dbReference type="Ensembl" id="ENSOTST00005111198.2">
    <property type="protein sequence ID" value="ENSOTSP00005102824.2"/>
    <property type="gene ID" value="ENSOTSG00005047142.2"/>
</dbReference>
<evidence type="ECO:0000259" key="18">
    <source>
        <dbReference type="PROSITE" id="PS51741"/>
    </source>
</evidence>
<feature type="region of interest" description="Disordered" evidence="16">
    <location>
        <begin position="313"/>
        <end position="380"/>
    </location>
</feature>
<dbReference type="GO" id="GO:0006897">
    <property type="term" value="P:endocytosis"/>
    <property type="evidence" value="ECO:0007669"/>
    <property type="project" value="UniProtKB-KW"/>
</dbReference>
<comment type="subcellular location">
    <subcellularLocation>
        <location evidence="1">Cell membrane</location>
    </subcellularLocation>
    <subcellularLocation>
        <location evidence="3">Cytoplasm</location>
        <location evidence="3">Cell cortex</location>
    </subcellularLocation>
    <subcellularLocation>
        <location evidence="2">Cytoplasm</location>
        <location evidence="2">Cytoskeleton</location>
    </subcellularLocation>
</comment>
<dbReference type="InterPro" id="IPR027267">
    <property type="entry name" value="AH/BAR_dom_sf"/>
</dbReference>
<dbReference type="Gene3D" id="2.30.30.40">
    <property type="entry name" value="SH3 Domains"/>
    <property type="match status" value="1"/>
</dbReference>
<dbReference type="FunFam" id="1.20.1270.60:FF:000002">
    <property type="entry name" value="Formin-binding protein 1-like isoform 1"/>
    <property type="match status" value="1"/>
</dbReference>
<dbReference type="SUPFAM" id="SSF50044">
    <property type="entry name" value="SH3-domain"/>
    <property type="match status" value="1"/>
</dbReference>
<reference evidence="20" key="1">
    <citation type="submission" date="2025-08" db="UniProtKB">
        <authorList>
            <consortium name="Ensembl"/>
        </authorList>
    </citation>
    <scope>IDENTIFICATION</scope>
</reference>
<dbReference type="InterPro" id="IPR001452">
    <property type="entry name" value="SH3_domain"/>
</dbReference>
<evidence type="ECO:0000256" key="9">
    <source>
        <dbReference type="ARBA" id="ARBA00023054"/>
    </source>
</evidence>
<keyword evidence="11" id="KW-0472">Membrane</keyword>
<sequence length="584" mass="67813">MHRNRGSFGRNCTETMSCRWGTELWDQFDNLEKHTHWGIEFVERYTKFVKERSEIEISYAKQIRNLSKKYQPKKNSREEDEYKYTSCRAFLMTLNELNDYAGQHEVIAENLTTHIICELTRYIQELKAERKSHFHDGRRAQQHIENSWKQLESSKRRFERDCKEADRAQQYFDKIDADINVTKADVEKARQQAQLKHQVAEDSKNEYLTYLQKFNKEQNEHYYSLIPHIFQKIQEMEEKRIEKVGESMKTYAEVNRKVLPIVSKCLDGMTNAAASIEPTMVSSLQVVESFKSGFEPPGDVEVEDYSLSMRRTVSESSYLNSRGEGKPSRSNSRGKLWPFKRNKLMSLLASPRQPPPPPPTSPSPGAVPNGPQSPQQPKEPLSHRLNEFMTSKHKMQCLRSLTRGGSGPEDCSHLPPEQRRKKLQAKINDINKELQKEVDQRDALTKMKDVYVKNPHMGDPNSVDPRLEEIGQDIDKLELDSRKYEVKDHSTEHHLKSRSTDFDDDFDDEDPLPTIGTCKSLYPFEGQNEGTISMAEGELLYVIEEDKGDGWTRVRRNEDEEGYVPTSYIKVFFDTNAKGAMTYI</sequence>
<keyword evidence="5 13" id="KW-0728">SH3 domain</keyword>
<evidence type="ECO:0000256" key="12">
    <source>
        <dbReference type="ARBA" id="ARBA00023212"/>
    </source>
</evidence>
<dbReference type="GO" id="GO:0005856">
    <property type="term" value="C:cytoskeleton"/>
    <property type="evidence" value="ECO:0007669"/>
    <property type="project" value="UniProtKB-SubCell"/>
</dbReference>
<accession>A0A8C8JZY6</accession>
<dbReference type="InterPro" id="IPR036028">
    <property type="entry name" value="SH3-like_dom_sf"/>
</dbReference>
<evidence type="ECO:0000256" key="16">
    <source>
        <dbReference type="SAM" id="MobiDB-lite"/>
    </source>
</evidence>
<evidence type="ECO:0000256" key="15">
    <source>
        <dbReference type="SAM" id="Coils"/>
    </source>
</evidence>
<evidence type="ECO:0000256" key="11">
    <source>
        <dbReference type="ARBA" id="ARBA00023136"/>
    </source>
</evidence>
<dbReference type="PANTHER" id="PTHR15735:SF22">
    <property type="entry name" value="FORMIN-BINDING PROTEIN 1 ISOFORM X1"/>
    <property type="match status" value="1"/>
</dbReference>
<gene>
    <name evidence="20" type="primary">LOC112263364</name>
</gene>
<feature type="region of interest" description="Disordered" evidence="16">
    <location>
        <begin position="488"/>
        <end position="509"/>
    </location>
</feature>
<evidence type="ECO:0000256" key="4">
    <source>
        <dbReference type="ARBA" id="ARBA00009426"/>
    </source>
</evidence>
<name>A0A8C8JZY6_ONCTS</name>
<dbReference type="AlphaFoldDB" id="A0A8C8JZY6"/>
<dbReference type="GO" id="GO:0005886">
    <property type="term" value="C:plasma membrane"/>
    <property type="evidence" value="ECO:0007669"/>
    <property type="project" value="UniProtKB-SubCell"/>
</dbReference>
<evidence type="ECO:0000256" key="10">
    <source>
        <dbReference type="ARBA" id="ARBA00023121"/>
    </source>
</evidence>
<dbReference type="InterPro" id="IPR011072">
    <property type="entry name" value="HR1_rho-bd"/>
</dbReference>
<dbReference type="Pfam" id="PF14604">
    <property type="entry name" value="SH3_9"/>
    <property type="match status" value="1"/>
</dbReference>
<feature type="domain" description="SH3" evidence="17">
    <location>
        <begin position="513"/>
        <end position="574"/>
    </location>
</feature>
<feature type="compositionally biased region" description="Basic and acidic residues" evidence="16">
    <location>
        <begin position="488"/>
        <end position="501"/>
    </location>
</feature>
<feature type="coiled-coil region" evidence="15">
    <location>
        <begin position="420"/>
        <end position="487"/>
    </location>
</feature>
<evidence type="ECO:0000256" key="1">
    <source>
        <dbReference type="ARBA" id="ARBA00004236"/>
    </source>
</evidence>
<keyword evidence="21" id="KW-1185">Reference proteome</keyword>
<keyword evidence="6" id="KW-1003">Cell membrane</keyword>
<dbReference type="SUPFAM" id="SSF103657">
    <property type="entry name" value="BAR/IMD domain-like"/>
    <property type="match status" value="1"/>
</dbReference>
<evidence type="ECO:0000313" key="20">
    <source>
        <dbReference type="Ensembl" id="ENSOTSP00005102824.2"/>
    </source>
</evidence>
<dbReference type="InterPro" id="IPR031160">
    <property type="entry name" value="F_BAR_dom"/>
</dbReference>
<keyword evidence="12" id="KW-0206">Cytoskeleton</keyword>
<keyword evidence="7" id="KW-0963">Cytoplasm</keyword>
<evidence type="ECO:0000256" key="5">
    <source>
        <dbReference type="ARBA" id="ARBA00022443"/>
    </source>
</evidence>
<dbReference type="InterPro" id="IPR057870">
    <property type="entry name" value="HR1_TOCA"/>
</dbReference>
<evidence type="ECO:0000256" key="3">
    <source>
        <dbReference type="ARBA" id="ARBA00004544"/>
    </source>
</evidence>
<evidence type="ECO:0000256" key="2">
    <source>
        <dbReference type="ARBA" id="ARBA00004245"/>
    </source>
</evidence>
<evidence type="ECO:0000313" key="21">
    <source>
        <dbReference type="Proteomes" id="UP000694402"/>
    </source>
</evidence>
<dbReference type="Gene3D" id="6.10.140.470">
    <property type="match status" value="1"/>
</dbReference>
<dbReference type="InterPro" id="IPR035492">
    <property type="entry name" value="FNBP1_SH3"/>
</dbReference>